<dbReference type="AlphaFoldDB" id="A0A381XAE9"/>
<gene>
    <name evidence="1" type="ORF">METZ01_LOCUS114502</name>
</gene>
<proteinExistence type="predicted"/>
<name>A0A381XAE9_9ZZZZ</name>
<reference evidence="1" key="1">
    <citation type="submission" date="2018-05" db="EMBL/GenBank/DDBJ databases">
        <authorList>
            <person name="Lanie J.A."/>
            <person name="Ng W.-L."/>
            <person name="Kazmierczak K.M."/>
            <person name="Andrzejewski T.M."/>
            <person name="Davidsen T.M."/>
            <person name="Wayne K.J."/>
            <person name="Tettelin H."/>
            <person name="Glass J.I."/>
            <person name="Rusch D."/>
            <person name="Podicherti R."/>
            <person name="Tsui H.-C.T."/>
            <person name="Winkler M.E."/>
        </authorList>
    </citation>
    <scope>NUCLEOTIDE SEQUENCE</scope>
</reference>
<accession>A0A381XAE9</accession>
<organism evidence="1">
    <name type="scientific">marine metagenome</name>
    <dbReference type="NCBI Taxonomy" id="408172"/>
    <lineage>
        <taxon>unclassified sequences</taxon>
        <taxon>metagenomes</taxon>
        <taxon>ecological metagenomes</taxon>
    </lineage>
</organism>
<evidence type="ECO:0000313" key="1">
    <source>
        <dbReference type="EMBL" id="SVA61648.1"/>
    </source>
</evidence>
<sequence>MKDLLERNGFEAEIVPVPNDGLPTVYGYMAA</sequence>
<protein>
    <submittedName>
        <fullName evidence="1">Uncharacterized protein</fullName>
    </submittedName>
</protein>
<feature type="non-terminal residue" evidence="1">
    <location>
        <position position="31"/>
    </location>
</feature>
<dbReference type="EMBL" id="UINC01014462">
    <property type="protein sequence ID" value="SVA61648.1"/>
    <property type="molecule type" value="Genomic_DNA"/>
</dbReference>